<organism evidence="2 3">
    <name type="scientific">Stigmatella ashevillensis</name>
    <dbReference type="NCBI Taxonomy" id="2995309"/>
    <lineage>
        <taxon>Bacteria</taxon>
        <taxon>Pseudomonadati</taxon>
        <taxon>Myxococcota</taxon>
        <taxon>Myxococcia</taxon>
        <taxon>Myxococcales</taxon>
        <taxon>Cystobacterineae</taxon>
        <taxon>Archangiaceae</taxon>
        <taxon>Stigmatella</taxon>
    </lineage>
</organism>
<dbReference type="Proteomes" id="UP001221838">
    <property type="component" value="Unassembled WGS sequence"/>
</dbReference>
<proteinExistence type="predicted"/>
<protein>
    <recommendedName>
        <fullName evidence="4">Lipoprotein</fullName>
    </recommendedName>
</protein>
<evidence type="ECO:0000256" key="1">
    <source>
        <dbReference type="SAM" id="SignalP"/>
    </source>
</evidence>
<name>A0ABT5D5S5_9BACT</name>
<keyword evidence="1" id="KW-0732">Signal</keyword>
<reference evidence="2 3" key="1">
    <citation type="submission" date="2022-11" db="EMBL/GenBank/DDBJ databases">
        <title>Minimal conservation of predation-associated metabolite biosynthetic gene clusters underscores biosynthetic potential of Myxococcota including descriptions for ten novel species: Archangium lansinium sp. nov., Myxococcus landrumus sp. nov., Nannocystis bai.</title>
        <authorList>
            <person name="Ahearne A."/>
            <person name="Stevens C."/>
            <person name="Dowd S."/>
        </authorList>
    </citation>
    <scope>NUCLEOTIDE SEQUENCE [LARGE SCALE GENOMIC DNA]</scope>
    <source>
        <strain evidence="2 3">NCWAL01</strain>
    </source>
</reference>
<keyword evidence="3" id="KW-1185">Reference proteome</keyword>
<dbReference type="EMBL" id="JAQNDM010000002">
    <property type="protein sequence ID" value="MDC0709017.1"/>
    <property type="molecule type" value="Genomic_DNA"/>
</dbReference>
<accession>A0ABT5D5S5</accession>
<feature type="chain" id="PRO_5046075760" description="Lipoprotein" evidence="1">
    <location>
        <begin position="25"/>
        <end position="298"/>
    </location>
</feature>
<gene>
    <name evidence="2" type="ORF">POL68_11140</name>
</gene>
<sequence>MQLRKTMWMLTALSAMSLMMTACGGDEEGGSSCTSDSQCSTDEICHPGAGVCVQTCDSGSDCPDSAKTCDVLSASDSRKVCKCTAGTNFCADEFGDDFTCSSLDRVCTQKCASNTDCGTGRTCETATGQCVAGGNPDPGGTCTGTGQSTCAYGQFCSASKCTAVPAPTCANFTPSQGGKQPVWTTSSTGPIIYDVTKVSYANDSFCGGDVTAKARVKAYSTSAIFPDQKSALPGLFYVRINGSELDGDELIRQSEYSPSADKKSVEFTMNFCPGNTSTTLSIGLYFTGGNEICAQLNK</sequence>
<evidence type="ECO:0000313" key="3">
    <source>
        <dbReference type="Proteomes" id="UP001221838"/>
    </source>
</evidence>
<evidence type="ECO:0000313" key="2">
    <source>
        <dbReference type="EMBL" id="MDC0709017.1"/>
    </source>
</evidence>
<evidence type="ECO:0008006" key="4">
    <source>
        <dbReference type="Google" id="ProtNLM"/>
    </source>
</evidence>
<comment type="caution">
    <text evidence="2">The sequence shown here is derived from an EMBL/GenBank/DDBJ whole genome shotgun (WGS) entry which is preliminary data.</text>
</comment>
<feature type="signal peptide" evidence="1">
    <location>
        <begin position="1"/>
        <end position="24"/>
    </location>
</feature>
<dbReference type="PROSITE" id="PS51257">
    <property type="entry name" value="PROKAR_LIPOPROTEIN"/>
    <property type="match status" value="1"/>
</dbReference>
<dbReference type="RefSeq" id="WP_272137222.1">
    <property type="nucleotide sequence ID" value="NZ_JAQNDM010000002.1"/>
</dbReference>